<dbReference type="EMBL" id="JAIWYP010000014">
    <property type="protein sequence ID" value="KAH3712841.1"/>
    <property type="molecule type" value="Genomic_DNA"/>
</dbReference>
<evidence type="ECO:0000313" key="1">
    <source>
        <dbReference type="EMBL" id="KAH3712841.1"/>
    </source>
</evidence>
<accession>A0A9D4H9M6</accession>
<gene>
    <name evidence="1" type="ORF">DPMN_072598</name>
</gene>
<organism evidence="1 2">
    <name type="scientific">Dreissena polymorpha</name>
    <name type="common">Zebra mussel</name>
    <name type="synonym">Mytilus polymorpha</name>
    <dbReference type="NCBI Taxonomy" id="45954"/>
    <lineage>
        <taxon>Eukaryota</taxon>
        <taxon>Metazoa</taxon>
        <taxon>Spiralia</taxon>
        <taxon>Lophotrochozoa</taxon>
        <taxon>Mollusca</taxon>
        <taxon>Bivalvia</taxon>
        <taxon>Autobranchia</taxon>
        <taxon>Heteroconchia</taxon>
        <taxon>Euheterodonta</taxon>
        <taxon>Imparidentia</taxon>
        <taxon>Neoheterodontei</taxon>
        <taxon>Myida</taxon>
        <taxon>Dreissenoidea</taxon>
        <taxon>Dreissenidae</taxon>
        <taxon>Dreissena</taxon>
    </lineage>
</organism>
<reference evidence="1" key="1">
    <citation type="journal article" date="2019" name="bioRxiv">
        <title>The Genome of the Zebra Mussel, Dreissena polymorpha: A Resource for Invasive Species Research.</title>
        <authorList>
            <person name="McCartney M.A."/>
            <person name="Auch B."/>
            <person name="Kono T."/>
            <person name="Mallez S."/>
            <person name="Zhang Y."/>
            <person name="Obille A."/>
            <person name="Becker A."/>
            <person name="Abrahante J.E."/>
            <person name="Garbe J."/>
            <person name="Badalamenti J.P."/>
            <person name="Herman A."/>
            <person name="Mangelson H."/>
            <person name="Liachko I."/>
            <person name="Sullivan S."/>
            <person name="Sone E.D."/>
            <person name="Koren S."/>
            <person name="Silverstein K.A.T."/>
            <person name="Beckman K.B."/>
            <person name="Gohl D.M."/>
        </authorList>
    </citation>
    <scope>NUCLEOTIDE SEQUENCE</scope>
    <source>
        <strain evidence="1">Duluth1</strain>
        <tissue evidence="1">Whole animal</tissue>
    </source>
</reference>
<keyword evidence="2" id="KW-1185">Reference proteome</keyword>
<reference evidence="1" key="2">
    <citation type="submission" date="2020-11" db="EMBL/GenBank/DDBJ databases">
        <authorList>
            <person name="McCartney M.A."/>
            <person name="Auch B."/>
            <person name="Kono T."/>
            <person name="Mallez S."/>
            <person name="Becker A."/>
            <person name="Gohl D.M."/>
            <person name="Silverstein K.A.T."/>
            <person name="Koren S."/>
            <person name="Bechman K.B."/>
            <person name="Herman A."/>
            <person name="Abrahante J.E."/>
            <person name="Garbe J."/>
        </authorList>
    </citation>
    <scope>NUCLEOTIDE SEQUENCE</scope>
    <source>
        <strain evidence="1">Duluth1</strain>
        <tissue evidence="1">Whole animal</tissue>
    </source>
</reference>
<proteinExistence type="predicted"/>
<protein>
    <submittedName>
        <fullName evidence="1">Uncharacterized protein</fullName>
    </submittedName>
</protein>
<evidence type="ECO:0000313" key="2">
    <source>
        <dbReference type="Proteomes" id="UP000828390"/>
    </source>
</evidence>
<sequence length="105" mass="12424">MIDVLHELRTSNASYADPLERFDNQQTCVNSEVPSGRHGAHAQCVCLFYGLRLRQWDVTKDFHGAYVEILVKTVRRMYGYMAYFRAYNQTFFTGMFFQNKMPIYF</sequence>
<comment type="caution">
    <text evidence="1">The sequence shown here is derived from an EMBL/GenBank/DDBJ whole genome shotgun (WGS) entry which is preliminary data.</text>
</comment>
<dbReference type="Proteomes" id="UP000828390">
    <property type="component" value="Unassembled WGS sequence"/>
</dbReference>
<dbReference type="AlphaFoldDB" id="A0A9D4H9M6"/>
<name>A0A9D4H9M6_DREPO</name>